<dbReference type="EMBL" id="QNSB01000003">
    <property type="protein sequence ID" value="RBP72878.1"/>
    <property type="molecule type" value="Genomic_DNA"/>
</dbReference>
<dbReference type="AlphaFoldDB" id="A0A366IKX8"/>
<reference evidence="1 2" key="1">
    <citation type="submission" date="2018-06" db="EMBL/GenBank/DDBJ databases">
        <title>Freshwater and sediment microbial communities from various areas in North America, analyzing microbe dynamics in response to fracking.</title>
        <authorList>
            <person name="Lamendella R."/>
        </authorList>
    </citation>
    <scope>NUCLEOTIDE SEQUENCE [LARGE SCALE GENOMIC DNA]</scope>
    <source>
        <strain evidence="1 2">3b_TX</strain>
    </source>
</reference>
<name>A0A366IKX8_9MICO</name>
<evidence type="ECO:0000313" key="1">
    <source>
        <dbReference type="EMBL" id="RBP72878.1"/>
    </source>
</evidence>
<dbReference type="InterPro" id="IPR009409">
    <property type="entry name" value="DUF1059"/>
</dbReference>
<organism evidence="1 2">
    <name type="scientific">Brevibacterium celere</name>
    <dbReference type="NCBI Taxonomy" id="225845"/>
    <lineage>
        <taxon>Bacteria</taxon>
        <taxon>Bacillati</taxon>
        <taxon>Actinomycetota</taxon>
        <taxon>Actinomycetes</taxon>
        <taxon>Micrococcales</taxon>
        <taxon>Brevibacteriaceae</taxon>
        <taxon>Brevibacterium</taxon>
    </lineage>
</organism>
<keyword evidence="2" id="KW-1185">Reference proteome</keyword>
<comment type="caution">
    <text evidence="1">The sequence shown here is derived from an EMBL/GenBank/DDBJ whole genome shotgun (WGS) entry which is preliminary data.</text>
</comment>
<evidence type="ECO:0000313" key="2">
    <source>
        <dbReference type="Proteomes" id="UP000253509"/>
    </source>
</evidence>
<dbReference type="Proteomes" id="UP000253509">
    <property type="component" value="Unassembled WGS sequence"/>
</dbReference>
<gene>
    <name evidence="1" type="ORF">DFO65_103170</name>
</gene>
<proteinExistence type="predicted"/>
<accession>A0A366IKX8</accession>
<dbReference type="RefSeq" id="WP_113903362.1">
    <property type="nucleotide sequence ID" value="NZ_QNSB01000003.1"/>
</dbReference>
<dbReference type="Pfam" id="PF06348">
    <property type="entry name" value="DUF1059"/>
    <property type="match status" value="1"/>
</dbReference>
<protein>
    <submittedName>
        <fullName evidence="1">Uncharacterized protein DUF1059</fullName>
    </submittedName>
</protein>
<sequence>MKTMTCRQLGGVCDADIRGESADEMIKAQDRHLREAVRQGDTAHLPAHEQMKNRWRHPLKAMGWYRETKKAFAALQ</sequence>